<accession>A0A6J8C4B1</accession>
<gene>
    <name evidence="7" type="ORF">MCOR_26122</name>
</gene>
<dbReference type="OrthoDB" id="6500128at2759"/>
<dbReference type="GO" id="GO:0090374">
    <property type="term" value="P:oligopeptide export from mitochondrion"/>
    <property type="evidence" value="ECO:0007669"/>
    <property type="project" value="TreeGrafter"/>
</dbReference>
<evidence type="ECO:0000256" key="2">
    <source>
        <dbReference type="ARBA" id="ARBA00022692"/>
    </source>
</evidence>
<dbReference type="Gene3D" id="1.20.1560.10">
    <property type="entry name" value="ABC transporter type 1, transmembrane domain"/>
    <property type="match status" value="1"/>
</dbReference>
<feature type="transmembrane region" description="Helical" evidence="5">
    <location>
        <begin position="62"/>
        <end position="86"/>
    </location>
</feature>
<comment type="subcellular location">
    <subcellularLocation>
        <location evidence="1">Membrane</location>
        <topology evidence="1">Multi-pass membrane protein</topology>
    </subcellularLocation>
</comment>
<organism evidence="7 8">
    <name type="scientific">Mytilus coruscus</name>
    <name type="common">Sea mussel</name>
    <dbReference type="NCBI Taxonomy" id="42192"/>
    <lineage>
        <taxon>Eukaryota</taxon>
        <taxon>Metazoa</taxon>
        <taxon>Spiralia</taxon>
        <taxon>Lophotrochozoa</taxon>
        <taxon>Mollusca</taxon>
        <taxon>Bivalvia</taxon>
        <taxon>Autobranchia</taxon>
        <taxon>Pteriomorphia</taxon>
        <taxon>Mytilida</taxon>
        <taxon>Mytiloidea</taxon>
        <taxon>Mytilidae</taxon>
        <taxon>Mytilinae</taxon>
        <taxon>Mytilus</taxon>
    </lineage>
</organism>
<dbReference type="GO" id="GO:0005524">
    <property type="term" value="F:ATP binding"/>
    <property type="evidence" value="ECO:0007669"/>
    <property type="project" value="InterPro"/>
</dbReference>
<dbReference type="GO" id="GO:0005743">
    <property type="term" value="C:mitochondrial inner membrane"/>
    <property type="evidence" value="ECO:0007669"/>
    <property type="project" value="TreeGrafter"/>
</dbReference>
<evidence type="ECO:0000259" key="6">
    <source>
        <dbReference type="PROSITE" id="PS50929"/>
    </source>
</evidence>
<dbReference type="InterPro" id="IPR036640">
    <property type="entry name" value="ABC1_TM_sf"/>
</dbReference>
<dbReference type="AlphaFoldDB" id="A0A6J8C4B1"/>
<evidence type="ECO:0000256" key="1">
    <source>
        <dbReference type="ARBA" id="ARBA00004141"/>
    </source>
</evidence>
<dbReference type="PROSITE" id="PS50929">
    <property type="entry name" value="ABC_TM1F"/>
    <property type="match status" value="1"/>
</dbReference>
<protein>
    <submittedName>
        <fullName evidence="7">ABCB1</fullName>
    </submittedName>
</protein>
<feature type="transmembrane region" description="Helical" evidence="5">
    <location>
        <begin position="133"/>
        <end position="158"/>
    </location>
</feature>
<dbReference type="Proteomes" id="UP000507470">
    <property type="component" value="Unassembled WGS sequence"/>
</dbReference>
<dbReference type="PANTHER" id="PTHR43394">
    <property type="entry name" value="ATP-DEPENDENT PERMEASE MDL1, MITOCHONDRIAL"/>
    <property type="match status" value="1"/>
</dbReference>
<keyword evidence="3 5" id="KW-1133">Transmembrane helix</keyword>
<dbReference type="GO" id="GO:0015421">
    <property type="term" value="F:ABC-type oligopeptide transporter activity"/>
    <property type="evidence" value="ECO:0007669"/>
    <property type="project" value="TreeGrafter"/>
</dbReference>
<evidence type="ECO:0000256" key="3">
    <source>
        <dbReference type="ARBA" id="ARBA00022989"/>
    </source>
</evidence>
<dbReference type="Pfam" id="PF00664">
    <property type="entry name" value="ABC_membrane"/>
    <property type="match status" value="1"/>
</dbReference>
<dbReference type="EMBL" id="CACVKT020004662">
    <property type="protein sequence ID" value="CAC5391083.1"/>
    <property type="molecule type" value="Genomic_DNA"/>
</dbReference>
<evidence type="ECO:0000313" key="7">
    <source>
        <dbReference type="EMBL" id="CAC5391083.1"/>
    </source>
</evidence>
<dbReference type="InterPro" id="IPR011527">
    <property type="entry name" value="ABC1_TM_dom"/>
</dbReference>
<evidence type="ECO:0000256" key="5">
    <source>
        <dbReference type="SAM" id="Phobius"/>
    </source>
</evidence>
<proteinExistence type="predicted"/>
<feature type="domain" description="ABC transmembrane type-1" evidence="6">
    <location>
        <begin position="66"/>
        <end position="196"/>
    </location>
</feature>
<keyword evidence="4 5" id="KW-0472">Membrane</keyword>
<dbReference type="SUPFAM" id="SSF90123">
    <property type="entry name" value="ABC transporter transmembrane region"/>
    <property type="match status" value="1"/>
</dbReference>
<sequence>MTSISSAQDITIHVNGKGNEKSNGISNGVHYSETQTEVTVVTSKKPALGIFGLFKYADKIDVVILIFGTIFAVGLGSCMPLNLLLYGEVANALIQYTNYVQLLANQNTTSNITNPQIASLEKYANVYDTAVEYAFLFSMVGVGAIITGFLAVMLWTLAAERQIKRIRRLYFESVMRQEIGWFDTHESGELSTRFSE</sequence>
<reference evidence="7 8" key="1">
    <citation type="submission" date="2020-06" db="EMBL/GenBank/DDBJ databases">
        <authorList>
            <person name="Li R."/>
            <person name="Bekaert M."/>
        </authorList>
    </citation>
    <scope>NUCLEOTIDE SEQUENCE [LARGE SCALE GENOMIC DNA]</scope>
    <source>
        <strain evidence="8">wild</strain>
    </source>
</reference>
<keyword evidence="2 5" id="KW-0812">Transmembrane</keyword>
<evidence type="ECO:0000256" key="4">
    <source>
        <dbReference type="ARBA" id="ARBA00023136"/>
    </source>
</evidence>
<name>A0A6J8C4B1_MYTCO</name>
<evidence type="ECO:0000313" key="8">
    <source>
        <dbReference type="Proteomes" id="UP000507470"/>
    </source>
</evidence>
<dbReference type="PANTHER" id="PTHR43394:SF27">
    <property type="entry name" value="ATP-DEPENDENT TRANSLOCASE ABCB1-LIKE"/>
    <property type="match status" value="1"/>
</dbReference>
<dbReference type="InterPro" id="IPR039421">
    <property type="entry name" value="Type_1_exporter"/>
</dbReference>
<keyword evidence="8" id="KW-1185">Reference proteome</keyword>